<keyword evidence="3" id="KW-1185">Reference proteome</keyword>
<gene>
    <name evidence="2" type="ORF">GCM10017083_52770</name>
</gene>
<organism evidence="2 3">
    <name type="scientific">Thalassobaculum fulvum</name>
    <dbReference type="NCBI Taxonomy" id="1633335"/>
    <lineage>
        <taxon>Bacteria</taxon>
        <taxon>Pseudomonadati</taxon>
        <taxon>Pseudomonadota</taxon>
        <taxon>Alphaproteobacteria</taxon>
        <taxon>Rhodospirillales</taxon>
        <taxon>Thalassobaculaceae</taxon>
        <taxon>Thalassobaculum</taxon>
    </lineage>
</organism>
<comment type="caution">
    <text evidence="2">The sequence shown here is derived from an EMBL/GenBank/DDBJ whole genome shotgun (WGS) entry which is preliminary data.</text>
</comment>
<dbReference type="CDD" id="cd07313">
    <property type="entry name" value="terB_like_2"/>
    <property type="match status" value="1"/>
</dbReference>
<reference evidence="2" key="2">
    <citation type="submission" date="2020-09" db="EMBL/GenBank/DDBJ databases">
        <authorList>
            <person name="Sun Q."/>
            <person name="Kim S."/>
        </authorList>
    </citation>
    <scope>NUCLEOTIDE SEQUENCE</scope>
    <source>
        <strain evidence="2">KCTC 42651</strain>
    </source>
</reference>
<dbReference type="InterPro" id="IPR007791">
    <property type="entry name" value="DjlA_N"/>
</dbReference>
<proteinExistence type="predicted"/>
<feature type="domain" description="Co-chaperone DjlA N-terminal" evidence="1">
    <location>
        <begin position="28"/>
        <end position="143"/>
    </location>
</feature>
<dbReference type="InterPro" id="IPR029024">
    <property type="entry name" value="TerB-like"/>
</dbReference>
<evidence type="ECO:0000313" key="3">
    <source>
        <dbReference type="Proteomes" id="UP000630353"/>
    </source>
</evidence>
<protein>
    <recommendedName>
        <fullName evidence="1">Co-chaperone DjlA N-terminal domain-containing protein</fullName>
    </recommendedName>
</protein>
<dbReference type="Pfam" id="PF05099">
    <property type="entry name" value="TerB"/>
    <property type="match status" value="1"/>
</dbReference>
<reference evidence="2" key="1">
    <citation type="journal article" date="2014" name="Int. J. Syst. Evol. Microbiol.">
        <title>Complete genome sequence of Corynebacterium casei LMG S-19264T (=DSM 44701T), isolated from a smear-ripened cheese.</title>
        <authorList>
            <consortium name="US DOE Joint Genome Institute (JGI-PGF)"/>
            <person name="Walter F."/>
            <person name="Albersmeier A."/>
            <person name="Kalinowski J."/>
            <person name="Ruckert C."/>
        </authorList>
    </citation>
    <scope>NUCLEOTIDE SEQUENCE</scope>
    <source>
        <strain evidence="2">KCTC 42651</strain>
    </source>
</reference>
<name>A0A918XXA2_9PROT</name>
<sequence>MLARLQRFLDRLDGGGGSATAPRDELATAAAVLLVKAAALDGGVDDRERAVAADRLVERFGVPRDEIDRVMAEAAHAAEESVDLYGFTRVLKDRLDHDGRLMLMEALWEVVYADGTLHDYEAQLMRRLAGLLYVGDRDSGIARKQALAKLGLDEAGSSD</sequence>
<evidence type="ECO:0000259" key="1">
    <source>
        <dbReference type="Pfam" id="PF05099"/>
    </source>
</evidence>
<evidence type="ECO:0000313" key="2">
    <source>
        <dbReference type="EMBL" id="GHD63107.1"/>
    </source>
</evidence>
<dbReference type="Gene3D" id="1.10.3680.10">
    <property type="entry name" value="TerB-like"/>
    <property type="match status" value="1"/>
</dbReference>
<dbReference type="RefSeq" id="WP_189995422.1">
    <property type="nucleotide sequence ID" value="NZ_BMZS01000016.1"/>
</dbReference>
<dbReference type="AlphaFoldDB" id="A0A918XXA2"/>
<dbReference type="EMBL" id="BMZS01000016">
    <property type="protein sequence ID" value="GHD63107.1"/>
    <property type="molecule type" value="Genomic_DNA"/>
</dbReference>
<dbReference type="SUPFAM" id="SSF158682">
    <property type="entry name" value="TerB-like"/>
    <property type="match status" value="1"/>
</dbReference>
<dbReference type="Proteomes" id="UP000630353">
    <property type="component" value="Unassembled WGS sequence"/>
</dbReference>
<accession>A0A918XXA2</accession>